<evidence type="ECO:0000256" key="4">
    <source>
        <dbReference type="ARBA" id="ARBA00023187"/>
    </source>
</evidence>
<evidence type="ECO:0000256" key="6">
    <source>
        <dbReference type="SAM" id="Coils"/>
    </source>
</evidence>
<dbReference type="Proteomes" id="UP000008141">
    <property type="component" value="Unassembled WGS sequence"/>
</dbReference>
<dbReference type="InterPro" id="IPR016024">
    <property type="entry name" value="ARM-type_fold"/>
</dbReference>
<keyword evidence="6" id="KW-0175">Coiled coil</keyword>
<evidence type="ECO:0000259" key="10">
    <source>
        <dbReference type="Pfam" id="PF09090"/>
    </source>
</evidence>
<dbReference type="STRING" id="554065.E1Z775"/>
<comment type="subcellular location">
    <subcellularLocation>
        <location evidence="1">Nucleus</location>
    </subcellularLocation>
</comment>
<name>E1Z775_CHLVA</name>
<feature type="domain" description="MIF4G" evidence="8">
    <location>
        <begin position="79"/>
        <end position="229"/>
    </location>
</feature>
<dbReference type="InParanoid" id="E1Z775"/>
<dbReference type="AlphaFoldDB" id="E1Z775"/>
<accession>E1Z775</accession>
<dbReference type="eggNOG" id="KOG1104">
    <property type="taxonomic scope" value="Eukaryota"/>
</dbReference>
<dbReference type="Gene3D" id="1.25.40.180">
    <property type="match status" value="3"/>
</dbReference>
<feature type="domain" description="MIF4G-like type 1" evidence="9">
    <location>
        <begin position="380"/>
        <end position="507"/>
    </location>
</feature>
<dbReference type="Pfam" id="PF09088">
    <property type="entry name" value="MIF4G_like"/>
    <property type="match status" value="1"/>
</dbReference>
<dbReference type="InterPro" id="IPR015172">
    <property type="entry name" value="MIF4G-like_typ-1"/>
</dbReference>
<dbReference type="GO" id="GO:0000339">
    <property type="term" value="F:RNA cap binding"/>
    <property type="evidence" value="ECO:0007669"/>
    <property type="project" value="InterPro"/>
</dbReference>
<evidence type="ECO:0000256" key="1">
    <source>
        <dbReference type="ARBA" id="ARBA00004123"/>
    </source>
</evidence>
<dbReference type="GO" id="GO:0005846">
    <property type="term" value="C:nuclear cap binding complex"/>
    <property type="evidence" value="ECO:0007669"/>
    <property type="project" value="InterPro"/>
</dbReference>
<evidence type="ECO:0000256" key="2">
    <source>
        <dbReference type="ARBA" id="ARBA00007413"/>
    </source>
</evidence>
<keyword evidence="5" id="KW-0539">Nucleus</keyword>
<proteinExistence type="inferred from homology"/>
<dbReference type="InterPro" id="IPR003890">
    <property type="entry name" value="MIF4G-like_typ-3"/>
</dbReference>
<dbReference type="GO" id="GO:0006406">
    <property type="term" value="P:mRNA export from nucleus"/>
    <property type="evidence" value="ECO:0007669"/>
    <property type="project" value="InterPro"/>
</dbReference>
<protein>
    <recommendedName>
        <fullName evidence="13">MIF4G domain-containing protein</fullName>
    </recommendedName>
</protein>
<feature type="region of interest" description="Disordered" evidence="7">
    <location>
        <begin position="1"/>
        <end position="21"/>
    </location>
</feature>
<evidence type="ECO:0000259" key="8">
    <source>
        <dbReference type="Pfam" id="PF02854"/>
    </source>
</evidence>
<dbReference type="Pfam" id="PF02854">
    <property type="entry name" value="MIF4G"/>
    <property type="match status" value="1"/>
</dbReference>
<dbReference type="FunCoup" id="E1Z775">
    <property type="interactions" value="1932"/>
</dbReference>
<evidence type="ECO:0000256" key="3">
    <source>
        <dbReference type="ARBA" id="ARBA00022664"/>
    </source>
</evidence>
<evidence type="ECO:0000313" key="11">
    <source>
        <dbReference type="EMBL" id="EFN58121.1"/>
    </source>
</evidence>
<evidence type="ECO:0008006" key="13">
    <source>
        <dbReference type="Google" id="ProtNLM"/>
    </source>
</evidence>
<sequence length="793" mass="86335">MGDYRRHSGGGYGGGAGYKRRREEEAAVDSTKVLLSSLIQVGDPGKDGSIYLDDEMVGGLVKHLRRETRANPLLVHGMLLDCAVQLPTKAPVYALLVGLLNVDEPELVAGLVQRASVELNICLQPGGDVRRARLLLRFAAALVATNVVHAVSLMAAVRSLVDTALGIAEASPTGDDGRSWQPYADHLVYASLMALPWGGPELAESVPEEMTALLEAVDSYMSRRPRSTQPSLRPFAAAIKEDDTVAESDNGGASFLGKVVAAVQEMVAAQQWQLESVPRVHVAHEVALAEAQGSDLPAVAAPAHAPVQVPEGASPTLLGALILEAFPPRGIIHLLEKQHTQGERLLIERLVAEEYVLDTCFYFEADRVECAKRLAAGLPLPYAYEPLLCEVLFGQMLRLPRPQFKPLMYSTLMVDLCKLRHLFPRAMSACVRECFARMNVMDPHLRLRLAEWLAYHLSNYEYVWPWAKWQHVLTAPPYDGQRRFCVALLNRLVRLSYWERIQSVLPEEFRVLMPPKPEVAPLPAADDPDAVAVDTEGHAAAQMLALVRGKATPEELDAWMAQQGLEAQLGGPLGVLRCMARCLLVAGAKSYTHMVIALERYYGPLKNAVDTAGLEGEAALVGVANSVWRASPQRAAMAVDRLMTLRLVSAEAIVGWVFGSEGVTALGDESLSGAAWEILYNAINKTIARVQDAREDLTATEAAVAQLQARVDALMTAGEMAADAASQLDEAVQSLEEKRAYVAETREQQECAFLQVMRCFVSVLSLGHGSAMGNAMDTGADEATRCKTLCWQR</sequence>
<dbReference type="GO" id="GO:0005634">
    <property type="term" value="C:nucleus"/>
    <property type="evidence" value="ECO:0007669"/>
    <property type="project" value="UniProtKB-SubCell"/>
</dbReference>
<dbReference type="OMA" id="DTMQLEC"/>
<dbReference type="OrthoDB" id="10252707at2759"/>
<dbReference type="SUPFAM" id="SSF48371">
    <property type="entry name" value="ARM repeat"/>
    <property type="match status" value="3"/>
</dbReference>
<comment type="similarity">
    <text evidence="2">Belongs to the NCBP1 family.</text>
</comment>
<feature type="coiled-coil region" evidence="6">
    <location>
        <begin position="690"/>
        <end position="717"/>
    </location>
</feature>
<dbReference type="GeneID" id="17357669"/>
<dbReference type="InterPro" id="IPR027159">
    <property type="entry name" value="CBP80"/>
</dbReference>
<reference evidence="11 12" key="1">
    <citation type="journal article" date="2010" name="Plant Cell">
        <title>The Chlorella variabilis NC64A genome reveals adaptation to photosymbiosis, coevolution with viruses, and cryptic sex.</title>
        <authorList>
            <person name="Blanc G."/>
            <person name="Duncan G."/>
            <person name="Agarkova I."/>
            <person name="Borodovsky M."/>
            <person name="Gurnon J."/>
            <person name="Kuo A."/>
            <person name="Lindquist E."/>
            <person name="Lucas S."/>
            <person name="Pangilinan J."/>
            <person name="Polle J."/>
            <person name="Salamov A."/>
            <person name="Terry A."/>
            <person name="Yamada T."/>
            <person name="Dunigan D.D."/>
            <person name="Grigoriev I.V."/>
            <person name="Claverie J.M."/>
            <person name="Van Etten J.L."/>
        </authorList>
    </citation>
    <scope>NUCLEOTIDE SEQUENCE [LARGE SCALE GENOMIC DNA]</scope>
    <source>
        <strain evidence="11 12">NC64A</strain>
    </source>
</reference>
<evidence type="ECO:0000313" key="12">
    <source>
        <dbReference type="Proteomes" id="UP000008141"/>
    </source>
</evidence>
<dbReference type="GO" id="GO:0008380">
    <property type="term" value="P:RNA splicing"/>
    <property type="evidence" value="ECO:0007669"/>
    <property type="project" value="UniProtKB-KW"/>
</dbReference>
<dbReference type="GO" id="GO:0006397">
    <property type="term" value="P:mRNA processing"/>
    <property type="evidence" value="ECO:0007669"/>
    <property type="project" value="UniProtKB-KW"/>
</dbReference>
<dbReference type="PANTHER" id="PTHR12412">
    <property type="entry name" value="CAP BINDING PROTEIN"/>
    <property type="match status" value="1"/>
</dbReference>
<evidence type="ECO:0000259" key="9">
    <source>
        <dbReference type="Pfam" id="PF09088"/>
    </source>
</evidence>
<keyword evidence="4" id="KW-0508">mRNA splicing</keyword>
<keyword evidence="3" id="KW-0507">mRNA processing</keyword>
<dbReference type="EMBL" id="GL433838">
    <property type="protein sequence ID" value="EFN58121.1"/>
    <property type="molecule type" value="Genomic_DNA"/>
</dbReference>
<evidence type="ECO:0000256" key="7">
    <source>
        <dbReference type="SAM" id="MobiDB-lite"/>
    </source>
</evidence>
<dbReference type="RefSeq" id="XP_005850223.1">
    <property type="nucleotide sequence ID" value="XM_005850161.1"/>
</dbReference>
<organism evidence="12">
    <name type="scientific">Chlorella variabilis</name>
    <name type="common">Green alga</name>
    <dbReference type="NCBI Taxonomy" id="554065"/>
    <lineage>
        <taxon>Eukaryota</taxon>
        <taxon>Viridiplantae</taxon>
        <taxon>Chlorophyta</taxon>
        <taxon>core chlorophytes</taxon>
        <taxon>Trebouxiophyceae</taxon>
        <taxon>Chlorellales</taxon>
        <taxon>Chlorellaceae</taxon>
        <taxon>Chlorella clade</taxon>
        <taxon>Chlorella</taxon>
    </lineage>
</organism>
<dbReference type="PANTHER" id="PTHR12412:SF2">
    <property type="entry name" value="NUCLEAR CAP-BINDING PROTEIN SUBUNIT 1"/>
    <property type="match status" value="1"/>
</dbReference>
<gene>
    <name evidence="11" type="ORF">CHLNCDRAFT_57165</name>
</gene>
<evidence type="ECO:0000256" key="5">
    <source>
        <dbReference type="ARBA" id="ARBA00023242"/>
    </source>
</evidence>
<dbReference type="GO" id="GO:0000184">
    <property type="term" value="P:nuclear-transcribed mRNA catabolic process, nonsense-mediated decay"/>
    <property type="evidence" value="ECO:0007669"/>
    <property type="project" value="TreeGrafter"/>
</dbReference>
<dbReference type="KEGG" id="cvr:CHLNCDRAFT_57165"/>
<dbReference type="InterPro" id="IPR015174">
    <property type="entry name" value="MIF4G-like_typ-2"/>
</dbReference>
<dbReference type="Pfam" id="PF09090">
    <property type="entry name" value="MIF4G_like_2"/>
    <property type="match status" value="1"/>
</dbReference>
<feature type="domain" description="MIF4G-like type 2" evidence="10">
    <location>
        <begin position="539"/>
        <end position="767"/>
    </location>
</feature>
<keyword evidence="12" id="KW-1185">Reference proteome</keyword>
<dbReference type="GO" id="GO:0003729">
    <property type="term" value="F:mRNA binding"/>
    <property type="evidence" value="ECO:0007669"/>
    <property type="project" value="TreeGrafter"/>
</dbReference>